<feature type="region of interest" description="Disordered" evidence="2">
    <location>
        <begin position="1"/>
        <end position="34"/>
    </location>
</feature>
<feature type="region of interest" description="Disordered" evidence="2">
    <location>
        <begin position="374"/>
        <end position="416"/>
    </location>
</feature>
<dbReference type="SUPFAM" id="SSF101576">
    <property type="entry name" value="Supernatant protein factor (SPF), C-terminal domain"/>
    <property type="match status" value="1"/>
</dbReference>
<dbReference type="Pfam" id="PF13897">
    <property type="entry name" value="GOLD_2"/>
    <property type="match status" value="1"/>
</dbReference>
<dbReference type="InterPro" id="IPR036598">
    <property type="entry name" value="GOLD_dom_sf"/>
</dbReference>
<feature type="domain" description="ACB" evidence="4">
    <location>
        <begin position="43"/>
        <end position="134"/>
    </location>
</feature>
<feature type="region of interest" description="Disordered" evidence="2">
    <location>
        <begin position="142"/>
        <end position="171"/>
    </location>
</feature>
<dbReference type="FunFam" id="1.20.80.10:FF:000017">
    <property type="entry name" value="Golgi resident protein GCP60"/>
    <property type="match status" value="1"/>
</dbReference>
<dbReference type="PROSITE" id="PS51228">
    <property type="entry name" value="ACB_2"/>
    <property type="match status" value="1"/>
</dbReference>
<dbReference type="RefSeq" id="XP_064484332.1">
    <property type="nucleotide sequence ID" value="XM_064628262.1"/>
</dbReference>
<dbReference type="PANTHER" id="PTHR22973">
    <property type="entry name" value="LD35087P"/>
    <property type="match status" value="1"/>
</dbReference>
<accession>A0A2R5LEU2</accession>
<dbReference type="InterPro" id="IPR014352">
    <property type="entry name" value="FERM/acyl-CoA-bd_prot_sf"/>
</dbReference>
<dbReference type="EMBL" id="GGLE01003842">
    <property type="protein sequence ID" value="MBY07968.1"/>
    <property type="molecule type" value="Transcribed_RNA"/>
</dbReference>
<dbReference type="GO" id="GO:0000062">
    <property type="term" value="F:fatty-acyl-CoA binding"/>
    <property type="evidence" value="ECO:0007669"/>
    <property type="project" value="InterPro"/>
</dbReference>
<feature type="domain" description="GOLD" evidence="3">
    <location>
        <begin position="315"/>
        <end position="466"/>
    </location>
</feature>
<dbReference type="InterPro" id="IPR009038">
    <property type="entry name" value="GOLD_dom"/>
</dbReference>
<keyword evidence="1" id="KW-0007">Acetylation</keyword>
<sequence>MANSTNGPVADSDIENAGSNEPLPKSETPEGSDNYASTWGFNLQQLYKMATTFLKEHEGKAFHTSYDDKLLLVAYTLQVAHGKYDEEKCPPLGYLDVIGRDRRQAWISLGNVDKETAMKQFIELLNQRCPLFRPFVEAHKRHMEENERRRKEEEERKKREEEEEKERQRLEEEQARIEQEKAKQLEQKRLIQEALNRQTYHQFKAYAEQQFPGNPEQQAVLIRQLQEQHYHQYMQQVLNQQKTGNNTQQQHPAMADTEEKKDTNSQTPTVNGDGETAGRKGDSSPEEESAEEDAHELPAIPTASMWTRKDIKEFKECIRKEGGDGIIKVGHGETVTVRVPTHVDGTCLFWEFATDSYDLGFGVYFDWTPNPGSQVSVHISESEDEEEDEEEERSGGSGDVESGAQPKGDATRPPPLSVVIPVYRRDCHEEVYAGSHLYPGQGAYLLKFDNSYSLWRSKTLYYRVYYTR</sequence>
<proteinExistence type="predicted"/>
<name>A0A2R5LEU2_9ACAR</name>
<reference evidence="5" key="1">
    <citation type="submission" date="2018-03" db="EMBL/GenBank/DDBJ databases">
        <title>The relapsing fever spirochete Borrelia turicatae persists in the highly oxidative environment of its soft-bodied tick vector.</title>
        <authorList>
            <person name="Bourret T.J."/>
            <person name="Boyle W.K."/>
            <person name="Valenzuela J.G."/>
            <person name="Oliveira F."/>
            <person name="Lopez J.E."/>
        </authorList>
    </citation>
    <scope>NUCLEOTIDE SEQUENCE</scope>
    <source>
        <strain evidence="5">Kansas strain/isolate</strain>
        <tissue evidence="5">Salivary glands</tissue>
    </source>
</reference>
<dbReference type="SUPFAM" id="SSF47027">
    <property type="entry name" value="Acyl-CoA binding protein"/>
    <property type="match status" value="1"/>
</dbReference>
<dbReference type="KEGG" id="oti:135396987"/>
<dbReference type="InterPro" id="IPR035984">
    <property type="entry name" value="Acyl-CoA-binding_sf"/>
</dbReference>
<dbReference type="InterPro" id="IPR052269">
    <property type="entry name" value="Golgi-PI4KB_interaction"/>
</dbReference>
<dbReference type="GO" id="GO:0000139">
    <property type="term" value="C:Golgi membrane"/>
    <property type="evidence" value="ECO:0007669"/>
    <property type="project" value="TreeGrafter"/>
</dbReference>
<feature type="compositionally biased region" description="Acidic residues" evidence="2">
    <location>
        <begin position="284"/>
        <end position="294"/>
    </location>
</feature>
<evidence type="ECO:0000259" key="3">
    <source>
        <dbReference type="PROSITE" id="PS50866"/>
    </source>
</evidence>
<dbReference type="PROSITE" id="PS50866">
    <property type="entry name" value="GOLD"/>
    <property type="match status" value="1"/>
</dbReference>
<dbReference type="Gene3D" id="1.20.80.10">
    <property type="match status" value="1"/>
</dbReference>
<protein>
    <submittedName>
        <fullName evidence="5">Protein involved in maintenance of golgi structure and er-golgi transport</fullName>
    </submittedName>
</protein>
<feature type="region of interest" description="Disordered" evidence="2">
    <location>
        <begin position="243"/>
        <end position="304"/>
    </location>
</feature>
<evidence type="ECO:0000256" key="1">
    <source>
        <dbReference type="ARBA" id="ARBA00022990"/>
    </source>
</evidence>
<evidence type="ECO:0000259" key="4">
    <source>
        <dbReference type="PROSITE" id="PS51228"/>
    </source>
</evidence>
<dbReference type="GeneID" id="135396987"/>
<evidence type="ECO:0000313" key="5">
    <source>
        <dbReference type="EMBL" id="MBY07968.1"/>
    </source>
</evidence>
<dbReference type="InterPro" id="IPR000582">
    <property type="entry name" value="Acyl-CoA-binding_protein"/>
</dbReference>
<dbReference type="PANTHER" id="PTHR22973:SF12">
    <property type="entry name" value="LD35087P"/>
    <property type="match status" value="1"/>
</dbReference>
<evidence type="ECO:0000256" key="2">
    <source>
        <dbReference type="SAM" id="MobiDB-lite"/>
    </source>
</evidence>
<dbReference type="AlphaFoldDB" id="A0A2R5LEU2"/>
<organism evidence="5">
    <name type="scientific">Ornithodoros turicata</name>
    <dbReference type="NCBI Taxonomy" id="34597"/>
    <lineage>
        <taxon>Eukaryota</taxon>
        <taxon>Metazoa</taxon>
        <taxon>Ecdysozoa</taxon>
        <taxon>Arthropoda</taxon>
        <taxon>Chelicerata</taxon>
        <taxon>Arachnida</taxon>
        <taxon>Acari</taxon>
        <taxon>Parasitiformes</taxon>
        <taxon>Ixodida</taxon>
        <taxon>Ixodoidea</taxon>
        <taxon>Argasidae</taxon>
        <taxon>Ornithodorinae</taxon>
        <taxon>Ornithodoros</taxon>
    </lineage>
</organism>
<dbReference type="Pfam" id="PF00887">
    <property type="entry name" value="ACBP"/>
    <property type="match status" value="1"/>
</dbReference>
<dbReference type="Gene3D" id="2.60.120.680">
    <property type="entry name" value="GOLD domain"/>
    <property type="match status" value="1"/>
</dbReference>
<feature type="compositionally biased region" description="Acidic residues" evidence="2">
    <location>
        <begin position="382"/>
        <end position="392"/>
    </location>
</feature>